<protein>
    <submittedName>
        <fullName evidence="2">ICE1 protein</fullName>
    </submittedName>
</protein>
<dbReference type="InterPro" id="IPR057881">
    <property type="entry name" value="ICE1_C"/>
</dbReference>
<accession>A0A7K4SVE7</accession>
<organism evidence="2 3">
    <name type="scientific">Burhinus bistriatus</name>
    <dbReference type="NCBI Taxonomy" id="240201"/>
    <lineage>
        <taxon>Eukaryota</taxon>
        <taxon>Metazoa</taxon>
        <taxon>Chordata</taxon>
        <taxon>Craniata</taxon>
        <taxon>Vertebrata</taxon>
        <taxon>Euteleostomi</taxon>
        <taxon>Archelosauria</taxon>
        <taxon>Archosauria</taxon>
        <taxon>Dinosauria</taxon>
        <taxon>Saurischia</taxon>
        <taxon>Theropoda</taxon>
        <taxon>Coelurosauria</taxon>
        <taxon>Aves</taxon>
        <taxon>Neognathae</taxon>
        <taxon>Neoaves</taxon>
        <taxon>Charadriiformes</taxon>
        <taxon>Burhinidae</taxon>
        <taxon>Burhinus</taxon>
    </lineage>
</organism>
<dbReference type="Proteomes" id="UP000574691">
    <property type="component" value="Unassembled WGS sequence"/>
</dbReference>
<reference evidence="2 3" key="1">
    <citation type="submission" date="2019-09" db="EMBL/GenBank/DDBJ databases">
        <title>Bird 10,000 Genomes (B10K) Project - Family phase.</title>
        <authorList>
            <person name="Zhang G."/>
        </authorList>
    </citation>
    <scope>NUCLEOTIDE SEQUENCE [LARGE SCALE GENOMIC DNA]</scope>
    <source>
        <strain evidence="2">B10K-DU-001-64</strain>
        <tissue evidence="2">Muscle</tissue>
    </source>
</reference>
<feature type="non-terminal residue" evidence="2">
    <location>
        <position position="1"/>
    </location>
</feature>
<dbReference type="PANTHER" id="PTHR11852">
    <property type="entry name" value="PLATELET-ACTIVATING FACTOR ACETYLHYDROLASE"/>
    <property type="match status" value="1"/>
</dbReference>
<comment type="caution">
    <text evidence="2">The sequence shown here is derived from an EMBL/GenBank/DDBJ whole genome shotgun (WGS) entry which is preliminary data.</text>
</comment>
<proteinExistence type="predicted"/>
<evidence type="ECO:0000259" key="1">
    <source>
        <dbReference type="Pfam" id="PF25817"/>
    </source>
</evidence>
<evidence type="ECO:0000313" key="2">
    <source>
        <dbReference type="EMBL" id="NWQ89688.1"/>
    </source>
</evidence>
<dbReference type="Pfam" id="PF25817">
    <property type="entry name" value="ICE1_C"/>
    <property type="match status" value="1"/>
</dbReference>
<keyword evidence="3" id="KW-1185">Reference proteome</keyword>
<feature type="domain" description="Little elongation complex subunit 1 C-terminal" evidence="1">
    <location>
        <begin position="470"/>
        <end position="662"/>
    </location>
</feature>
<dbReference type="PANTHER" id="PTHR11852:SF4">
    <property type="entry name" value="LITTLE ELONGATION COMPLEX SUBUNIT 1"/>
    <property type="match status" value="1"/>
</dbReference>
<gene>
    <name evidence="2" type="primary">Ice1</name>
    <name evidence="2" type="ORF">BURBIS_R02800</name>
</gene>
<dbReference type="EMBL" id="VYXH01004518">
    <property type="protein sequence ID" value="NWQ89688.1"/>
    <property type="molecule type" value="Genomic_DNA"/>
</dbReference>
<evidence type="ECO:0000313" key="3">
    <source>
        <dbReference type="Proteomes" id="UP000574691"/>
    </source>
</evidence>
<name>A0A7K4SVE7_9CHAR</name>
<sequence>TQPVLANADTSMPTKCSSETINKIRQEMGPPLPPLLLPLIATPPKAACTTSPVMSSNRQSSLLSPLDDLISPLRETPVPPLMSPLTDTPTVRSALLFSPPSPSEMAVGRRICSSPLKFCTSIPKHALPVPGRFPLFAADSAAPGAPQENSVKILDTMYPELSARARTLNILKGNIQLNRCAFSDSQNLPGPVAQIGGFKAIASTSTAFVKTGSILKSDSSKDQDKDVQNQQLFSSLSNHLEKQTLLPVSMPRSAKRLRLDSEPQLEPSDTAAIGNTENTASEMQEAFHDKSCEISDSACSSNLEASLPVKKVIDPNCQKVSLALKKIAESCFDLLPVIKGHVYVGNISKIPVMRDEEKEVVYEFGIKNKHLAESLLHVILNKLKAQKDATNYNFNQALCRVYAGICRQVGDLERARLFCYSLLKEDFPDAEKFILFITNIWSDIFVFRGAINKAMQLVVRQSANNEMLACLSAYLNWEQSSSLDAGIMISNLLLEMQSCPTVEFQLSEQYGEDLSEDAWQYIFAVDLLCSRMKWDWTCDNVISKVLWPSMDKWVKKRKGHETAQSIPDSVIALTLRLIGRLGQIGLKEGYLAAVKNISSVIGLFVQHAKEEGVPWGVQLAAIYSLCDLGSSNPEGIVEAIHSWRATVLDDIPFAVTSGITEITSLCKMELN</sequence>
<feature type="non-terminal residue" evidence="2">
    <location>
        <position position="671"/>
    </location>
</feature>
<dbReference type="AlphaFoldDB" id="A0A7K4SVE7"/>